<proteinExistence type="predicted"/>
<evidence type="ECO:0000313" key="1">
    <source>
        <dbReference type="EMBL" id="WAX57467.1"/>
    </source>
</evidence>
<keyword evidence="2" id="KW-1185">Reference proteome</keyword>
<sequence>MTVDAIAGTFVFFHRYDVSDAIEVLDTRSGSIATTGLCTTGVAGSGYGVAYFGGALASTGGPAPLRVIDTRNLPRIAC</sequence>
<name>A0ABY7K1L3_9ACTN</name>
<evidence type="ECO:0000313" key="2">
    <source>
        <dbReference type="Proteomes" id="UP001164693"/>
    </source>
</evidence>
<accession>A0ABY7K1L3</accession>
<dbReference type="EMBL" id="CP097463">
    <property type="protein sequence ID" value="WAX57467.1"/>
    <property type="molecule type" value="Genomic_DNA"/>
</dbReference>
<dbReference type="Proteomes" id="UP001164693">
    <property type="component" value="Chromosome"/>
</dbReference>
<protein>
    <submittedName>
        <fullName evidence="1">Uncharacterized protein</fullName>
    </submittedName>
</protein>
<organism evidence="1 2">
    <name type="scientific">Jatrophihabitans cynanchi</name>
    <dbReference type="NCBI Taxonomy" id="2944128"/>
    <lineage>
        <taxon>Bacteria</taxon>
        <taxon>Bacillati</taxon>
        <taxon>Actinomycetota</taxon>
        <taxon>Actinomycetes</taxon>
        <taxon>Jatrophihabitantales</taxon>
        <taxon>Jatrophihabitantaceae</taxon>
        <taxon>Jatrophihabitans</taxon>
    </lineage>
</organism>
<dbReference type="RefSeq" id="WP_269444007.1">
    <property type="nucleotide sequence ID" value="NZ_CP097463.1"/>
</dbReference>
<reference evidence="1" key="1">
    <citation type="submission" date="2022-05" db="EMBL/GenBank/DDBJ databases">
        <title>Jatrophihabitans sp. SB3-54 whole genome sequence.</title>
        <authorList>
            <person name="Suh M.K."/>
            <person name="Eom M.K."/>
            <person name="Kim J.S."/>
            <person name="Kim H.S."/>
            <person name="Do H.E."/>
            <person name="Shin Y.K."/>
            <person name="Lee J.-S."/>
        </authorList>
    </citation>
    <scope>NUCLEOTIDE SEQUENCE</scope>
    <source>
        <strain evidence="1">SB3-54</strain>
    </source>
</reference>
<gene>
    <name evidence="1" type="ORF">M6B22_01560</name>
</gene>